<dbReference type="RefSeq" id="WP_190437576.1">
    <property type="nucleotide sequence ID" value="NZ_JAMPKM010000011.1"/>
</dbReference>
<comment type="caution">
    <text evidence="2">The sequence shown here is derived from an EMBL/GenBank/DDBJ whole genome shotgun (WGS) entry which is preliminary data.</text>
</comment>
<accession>A0ABV0JAZ1</accession>
<evidence type="ECO:0000256" key="1">
    <source>
        <dbReference type="SAM" id="MobiDB-lite"/>
    </source>
</evidence>
<protein>
    <submittedName>
        <fullName evidence="2">Uncharacterized protein</fullName>
    </submittedName>
</protein>
<name>A0ABV0JAZ1_9CYAN</name>
<proteinExistence type="predicted"/>
<dbReference type="EMBL" id="JAMPKM010000011">
    <property type="protein sequence ID" value="MEP0818936.1"/>
    <property type="molecule type" value="Genomic_DNA"/>
</dbReference>
<keyword evidence="3" id="KW-1185">Reference proteome</keyword>
<evidence type="ECO:0000313" key="2">
    <source>
        <dbReference type="EMBL" id="MEP0818936.1"/>
    </source>
</evidence>
<organism evidence="2 3">
    <name type="scientific">Trichocoleus desertorum GB2-A4</name>
    <dbReference type="NCBI Taxonomy" id="2933944"/>
    <lineage>
        <taxon>Bacteria</taxon>
        <taxon>Bacillati</taxon>
        <taxon>Cyanobacteriota</taxon>
        <taxon>Cyanophyceae</taxon>
        <taxon>Leptolyngbyales</taxon>
        <taxon>Trichocoleusaceae</taxon>
        <taxon>Trichocoleus</taxon>
    </lineage>
</organism>
<sequence length="232" mass="25602">MYLLSVVSCLPQQESSDRYNSLNLRIMKRFAIFGLFLSLAAGCTPLQPAPLPAPYPDTGSPSPTPTITQPTSSPSSTQGKNTFQSDRFGFRFQYPEGFTPDNRSENQPPEAKEALLGRIEVWESEDYQAIASGTWKGGEYPASVTISVFDNAQKRPLAAWKEANLSRGKDKNITVAGQDALAYASTGLYEADNVLFSSPDGRYVIHIHGAYINPEDPMRQAYQKVVSSFEFQ</sequence>
<reference evidence="2 3" key="1">
    <citation type="submission" date="2022-04" db="EMBL/GenBank/DDBJ databases">
        <title>Positive selection, recombination, and allopatry shape intraspecific diversity of widespread and dominant cyanobacteria.</title>
        <authorList>
            <person name="Wei J."/>
            <person name="Shu W."/>
            <person name="Hu C."/>
        </authorList>
    </citation>
    <scope>NUCLEOTIDE SEQUENCE [LARGE SCALE GENOMIC DNA]</scope>
    <source>
        <strain evidence="2 3">GB2-A4</strain>
    </source>
</reference>
<dbReference type="Proteomes" id="UP001464891">
    <property type="component" value="Unassembled WGS sequence"/>
</dbReference>
<evidence type="ECO:0000313" key="3">
    <source>
        <dbReference type="Proteomes" id="UP001464891"/>
    </source>
</evidence>
<gene>
    <name evidence="2" type="ORF">NC998_17700</name>
</gene>
<feature type="region of interest" description="Disordered" evidence="1">
    <location>
        <begin position="50"/>
        <end position="82"/>
    </location>
</feature>
<feature type="compositionally biased region" description="Low complexity" evidence="1">
    <location>
        <begin position="56"/>
        <end position="77"/>
    </location>
</feature>